<accession>W9Y4F2</accession>
<organism evidence="3 4">
    <name type="scientific">Capronia coronata CBS 617.96</name>
    <dbReference type="NCBI Taxonomy" id="1182541"/>
    <lineage>
        <taxon>Eukaryota</taxon>
        <taxon>Fungi</taxon>
        <taxon>Dikarya</taxon>
        <taxon>Ascomycota</taxon>
        <taxon>Pezizomycotina</taxon>
        <taxon>Eurotiomycetes</taxon>
        <taxon>Chaetothyriomycetidae</taxon>
        <taxon>Chaetothyriales</taxon>
        <taxon>Herpotrichiellaceae</taxon>
        <taxon>Capronia</taxon>
    </lineage>
</organism>
<comment type="caution">
    <text evidence="3">The sequence shown here is derived from an EMBL/GenBank/DDBJ whole genome shotgun (WGS) entry which is preliminary data.</text>
</comment>
<keyword evidence="2" id="KW-0732">Signal</keyword>
<evidence type="ECO:0000313" key="3">
    <source>
        <dbReference type="EMBL" id="EXJ87707.1"/>
    </source>
</evidence>
<feature type="region of interest" description="Disordered" evidence="1">
    <location>
        <begin position="175"/>
        <end position="215"/>
    </location>
</feature>
<dbReference type="RefSeq" id="XP_007723713.1">
    <property type="nucleotide sequence ID" value="XM_007725523.1"/>
</dbReference>
<name>W9Y4F2_9EURO</name>
<proteinExistence type="predicted"/>
<evidence type="ECO:0000256" key="1">
    <source>
        <dbReference type="SAM" id="MobiDB-lite"/>
    </source>
</evidence>
<gene>
    <name evidence="3" type="ORF">A1O1_04632</name>
</gene>
<feature type="signal peptide" evidence="2">
    <location>
        <begin position="1"/>
        <end position="23"/>
    </location>
</feature>
<evidence type="ECO:0008006" key="5">
    <source>
        <dbReference type="Google" id="ProtNLM"/>
    </source>
</evidence>
<dbReference type="HOGENOM" id="CLU_1170517_0_0_1"/>
<dbReference type="GeneID" id="19159512"/>
<dbReference type="OrthoDB" id="10473727at2759"/>
<evidence type="ECO:0000313" key="4">
    <source>
        <dbReference type="Proteomes" id="UP000019484"/>
    </source>
</evidence>
<dbReference type="AlphaFoldDB" id="W9Y4F2"/>
<dbReference type="Proteomes" id="UP000019484">
    <property type="component" value="Unassembled WGS sequence"/>
</dbReference>
<sequence>MKSFNHLLALAFILLGVADSVAAQCSSNGTADAQDQESLCNAFCTVRTQCKTQCLEKPSAQYSGCFCQDVCVCAREVCNSCCLASNNAAWCDVYDASDISYCSDFGDTAPADQCAVYADTVYDPTAPFPSSVESFLEQIPLPTGITFPSDTCDSSPASATAESTAPAAVVTSSSSSASTASPASSTATASSSSSASTDQTSTASQPSSTATSNSAAGFSTEMTKVAVAILAAGLVLA</sequence>
<protein>
    <recommendedName>
        <fullName evidence="5">Extracellular membrane protein CFEM domain-containing protein</fullName>
    </recommendedName>
</protein>
<feature type="chain" id="PRO_5004932492" description="Extracellular membrane protein CFEM domain-containing protein" evidence="2">
    <location>
        <begin position="24"/>
        <end position="237"/>
    </location>
</feature>
<evidence type="ECO:0000256" key="2">
    <source>
        <dbReference type="SAM" id="SignalP"/>
    </source>
</evidence>
<dbReference type="EMBL" id="AMWN01000004">
    <property type="protein sequence ID" value="EXJ87707.1"/>
    <property type="molecule type" value="Genomic_DNA"/>
</dbReference>
<reference evidence="3 4" key="1">
    <citation type="submission" date="2013-03" db="EMBL/GenBank/DDBJ databases">
        <title>The Genome Sequence of Capronia coronata CBS 617.96.</title>
        <authorList>
            <consortium name="The Broad Institute Genomics Platform"/>
            <person name="Cuomo C."/>
            <person name="de Hoog S."/>
            <person name="Gorbushina A."/>
            <person name="Walker B."/>
            <person name="Young S.K."/>
            <person name="Zeng Q."/>
            <person name="Gargeya S."/>
            <person name="Fitzgerald M."/>
            <person name="Haas B."/>
            <person name="Abouelleil A."/>
            <person name="Allen A.W."/>
            <person name="Alvarado L."/>
            <person name="Arachchi H.M."/>
            <person name="Berlin A.M."/>
            <person name="Chapman S.B."/>
            <person name="Gainer-Dewar J."/>
            <person name="Goldberg J."/>
            <person name="Griggs A."/>
            <person name="Gujja S."/>
            <person name="Hansen M."/>
            <person name="Howarth C."/>
            <person name="Imamovic A."/>
            <person name="Ireland A."/>
            <person name="Larimer J."/>
            <person name="McCowan C."/>
            <person name="Murphy C."/>
            <person name="Pearson M."/>
            <person name="Poon T.W."/>
            <person name="Priest M."/>
            <person name="Roberts A."/>
            <person name="Saif S."/>
            <person name="Shea T."/>
            <person name="Sisk P."/>
            <person name="Sykes S."/>
            <person name="Wortman J."/>
            <person name="Nusbaum C."/>
            <person name="Birren B."/>
        </authorList>
    </citation>
    <scope>NUCLEOTIDE SEQUENCE [LARGE SCALE GENOMIC DNA]</scope>
    <source>
        <strain evidence="3 4">CBS 617.96</strain>
    </source>
</reference>
<keyword evidence="4" id="KW-1185">Reference proteome</keyword>